<dbReference type="SUPFAM" id="SSF88659">
    <property type="entry name" value="Sigma3 and sigma4 domains of RNA polymerase sigma factors"/>
    <property type="match status" value="1"/>
</dbReference>
<dbReference type="Pfam" id="PF08281">
    <property type="entry name" value="Sigma70_r4_2"/>
    <property type="match status" value="1"/>
</dbReference>
<protein>
    <submittedName>
        <fullName evidence="7">RNA polymerase sigma-70 factor</fullName>
    </submittedName>
</protein>
<gene>
    <name evidence="7" type="ORF">P0Y53_10795</name>
</gene>
<accession>A0AAJ6BJ60</accession>
<evidence type="ECO:0000313" key="7">
    <source>
        <dbReference type="EMBL" id="WEK37987.1"/>
    </source>
</evidence>
<name>A0AAJ6BJ60_9BACT</name>
<dbReference type="PANTHER" id="PTHR43133:SF46">
    <property type="entry name" value="RNA POLYMERASE SIGMA-70 FACTOR ECF SUBFAMILY"/>
    <property type="match status" value="1"/>
</dbReference>
<evidence type="ECO:0000256" key="2">
    <source>
        <dbReference type="ARBA" id="ARBA00023015"/>
    </source>
</evidence>
<proteinExistence type="inferred from homology"/>
<dbReference type="AlphaFoldDB" id="A0AAJ6BJ60"/>
<dbReference type="Gene3D" id="1.10.10.10">
    <property type="entry name" value="Winged helix-like DNA-binding domain superfamily/Winged helix DNA-binding domain"/>
    <property type="match status" value="1"/>
</dbReference>
<dbReference type="GO" id="GO:0003677">
    <property type="term" value="F:DNA binding"/>
    <property type="evidence" value="ECO:0007669"/>
    <property type="project" value="InterPro"/>
</dbReference>
<dbReference type="GO" id="GO:0006352">
    <property type="term" value="P:DNA-templated transcription initiation"/>
    <property type="evidence" value="ECO:0007669"/>
    <property type="project" value="InterPro"/>
</dbReference>
<dbReference type="InterPro" id="IPR007627">
    <property type="entry name" value="RNA_pol_sigma70_r2"/>
</dbReference>
<comment type="similarity">
    <text evidence="1">Belongs to the sigma-70 factor family. ECF subfamily.</text>
</comment>
<dbReference type="GO" id="GO:0016987">
    <property type="term" value="F:sigma factor activity"/>
    <property type="evidence" value="ECO:0007669"/>
    <property type="project" value="UniProtKB-KW"/>
</dbReference>
<dbReference type="Pfam" id="PF04542">
    <property type="entry name" value="Sigma70_r2"/>
    <property type="match status" value="1"/>
</dbReference>
<sequence>MTAPVTHTEKQLLAESAGGSQPAFAELFHLYKDKLYSYLLRLTASPELTEDIVQEVFLTLWANRDTLVQVEHFNAYLFRMARNRVINAFRRMAKETLILATLNRPAPETGTEAEEKLAAAEVQARLKAALDRLPPRQKQVFLLSRQDGLRHDEIARILSIAPSTVNNHLIEALRFIRQELGQYLHTAAGAWCILSVIAAIEK</sequence>
<keyword evidence="3" id="KW-0731">Sigma factor</keyword>
<evidence type="ECO:0000256" key="1">
    <source>
        <dbReference type="ARBA" id="ARBA00010641"/>
    </source>
</evidence>
<evidence type="ECO:0000313" key="8">
    <source>
        <dbReference type="Proteomes" id="UP001220610"/>
    </source>
</evidence>
<evidence type="ECO:0000259" key="6">
    <source>
        <dbReference type="Pfam" id="PF08281"/>
    </source>
</evidence>
<evidence type="ECO:0000259" key="5">
    <source>
        <dbReference type="Pfam" id="PF04542"/>
    </source>
</evidence>
<dbReference type="CDD" id="cd06171">
    <property type="entry name" value="Sigma70_r4"/>
    <property type="match status" value="1"/>
</dbReference>
<dbReference type="EMBL" id="CP119311">
    <property type="protein sequence ID" value="WEK37987.1"/>
    <property type="molecule type" value="Genomic_DNA"/>
</dbReference>
<dbReference type="InterPro" id="IPR013249">
    <property type="entry name" value="RNA_pol_sigma70_r4_t2"/>
</dbReference>
<dbReference type="Proteomes" id="UP001220610">
    <property type="component" value="Chromosome"/>
</dbReference>
<evidence type="ECO:0000256" key="4">
    <source>
        <dbReference type="ARBA" id="ARBA00023163"/>
    </source>
</evidence>
<dbReference type="PANTHER" id="PTHR43133">
    <property type="entry name" value="RNA POLYMERASE ECF-TYPE SIGMA FACTO"/>
    <property type="match status" value="1"/>
</dbReference>
<dbReference type="InterPro" id="IPR036388">
    <property type="entry name" value="WH-like_DNA-bd_sf"/>
</dbReference>
<dbReference type="NCBIfam" id="TIGR02937">
    <property type="entry name" value="sigma70-ECF"/>
    <property type="match status" value="1"/>
</dbReference>
<dbReference type="Gene3D" id="1.10.1740.10">
    <property type="match status" value="1"/>
</dbReference>
<dbReference type="InterPro" id="IPR014284">
    <property type="entry name" value="RNA_pol_sigma-70_dom"/>
</dbReference>
<evidence type="ECO:0000256" key="3">
    <source>
        <dbReference type="ARBA" id="ARBA00023082"/>
    </source>
</evidence>
<dbReference type="InterPro" id="IPR039425">
    <property type="entry name" value="RNA_pol_sigma-70-like"/>
</dbReference>
<feature type="domain" description="RNA polymerase sigma factor 70 region 4 type 2" evidence="6">
    <location>
        <begin position="125"/>
        <end position="174"/>
    </location>
</feature>
<keyword evidence="4" id="KW-0804">Transcription</keyword>
<dbReference type="InterPro" id="IPR013324">
    <property type="entry name" value="RNA_pol_sigma_r3/r4-like"/>
</dbReference>
<keyword evidence="2" id="KW-0805">Transcription regulation</keyword>
<dbReference type="NCBIfam" id="TIGR02985">
    <property type="entry name" value="Sig70_bacteroi1"/>
    <property type="match status" value="1"/>
</dbReference>
<reference evidence="7" key="1">
    <citation type="submission" date="2023-03" db="EMBL/GenBank/DDBJ databases">
        <title>Andean soil-derived lignocellulolytic bacterial consortium as a source of novel taxa and putative plastic-active enzymes.</title>
        <authorList>
            <person name="Diaz-Garcia L."/>
            <person name="Chuvochina M."/>
            <person name="Feuerriegel G."/>
            <person name="Bunk B."/>
            <person name="Sproer C."/>
            <person name="Streit W.R."/>
            <person name="Rodriguez L.M."/>
            <person name="Overmann J."/>
            <person name="Jimenez D.J."/>
        </authorList>
    </citation>
    <scope>NUCLEOTIDE SEQUENCE</scope>
    <source>
        <strain evidence="7">MAG 7</strain>
    </source>
</reference>
<feature type="domain" description="RNA polymerase sigma-70 region 2" evidence="5">
    <location>
        <begin position="27"/>
        <end position="92"/>
    </location>
</feature>
<dbReference type="InterPro" id="IPR014327">
    <property type="entry name" value="RNA_pol_sigma70_bacteroid"/>
</dbReference>
<dbReference type="InterPro" id="IPR013325">
    <property type="entry name" value="RNA_pol_sigma_r2"/>
</dbReference>
<dbReference type="SUPFAM" id="SSF88946">
    <property type="entry name" value="Sigma2 domain of RNA polymerase sigma factors"/>
    <property type="match status" value="1"/>
</dbReference>
<organism evidence="7 8">
    <name type="scientific">Candidatus Pseudobacter hemicellulosilyticus</name>
    <dbReference type="NCBI Taxonomy" id="3121375"/>
    <lineage>
        <taxon>Bacteria</taxon>
        <taxon>Pseudomonadati</taxon>
        <taxon>Bacteroidota</taxon>
        <taxon>Chitinophagia</taxon>
        <taxon>Chitinophagales</taxon>
        <taxon>Chitinophagaceae</taxon>
        <taxon>Pseudobacter</taxon>
    </lineage>
</organism>